<keyword evidence="3" id="KW-1185">Reference proteome</keyword>
<evidence type="ECO:0000313" key="2">
    <source>
        <dbReference type="EMBL" id="GBP09695.1"/>
    </source>
</evidence>
<dbReference type="EMBL" id="BGZK01004565">
    <property type="protein sequence ID" value="GBP09695.1"/>
    <property type="molecule type" value="Genomic_DNA"/>
</dbReference>
<proteinExistence type="predicted"/>
<evidence type="ECO:0000313" key="3">
    <source>
        <dbReference type="Proteomes" id="UP000299102"/>
    </source>
</evidence>
<sequence length="145" mass="15633">MLHCSCSQPGIEAVARICTGSISNGEAVPESRMGTGSPRRPRPEAVVRREKPKILQRSDSVFIGALQNSPDRCSTTVYNLEACIDNYERIQIGTPCRSVLPLLHGAQNELPPHPNPVSADPPVTCSASSGESARYIRSPIKHGKC</sequence>
<evidence type="ECO:0000256" key="1">
    <source>
        <dbReference type="SAM" id="MobiDB-lite"/>
    </source>
</evidence>
<organism evidence="2 3">
    <name type="scientific">Eumeta variegata</name>
    <name type="common">Bagworm moth</name>
    <name type="synonym">Eumeta japonica</name>
    <dbReference type="NCBI Taxonomy" id="151549"/>
    <lineage>
        <taxon>Eukaryota</taxon>
        <taxon>Metazoa</taxon>
        <taxon>Ecdysozoa</taxon>
        <taxon>Arthropoda</taxon>
        <taxon>Hexapoda</taxon>
        <taxon>Insecta</taxon>
        <taxon>Pterygota</taxon>
        <taxon>Neoptera</taxon>
        <taxon>Endopterygota</taxon>
        <taxon>Lepidoptera</taxon>
        <taxon>Glossata</taxon>
        <taxon>Ditrysia</taxon>
        <taxon>Tineoidea</taxon>
        <taxon>Psychidae</taxon>
        <taxon>Oiketicinae</taxon>
        <taxon>Eumeta</taxon>
    </lineage>
</organism>
<feature type="region of interest" description="Disordered" evidence="1">
    <location>
        <begin position="110"/>
        <end position="131"/>
    </location>
</feature>
<dbReference type="Proteomes" id="UP000299102">
    <property type="component" value="Unassembled WGS sequence"/>
</dbReference>
<name>A0A4C1T680_EUMVA</name>
<gene>
    <name evidence="2" type="ORF">EVAR_99171_1</name>
</gene>
<dbReference type="AlphaFoldDB" id="A0A4C1T680"/>
<accession>A0A4C1T680</accession>
<reference evidence="2 3" key="1">
    <citation type="journal article" date="2019" name="Commun. Biol.">
        <title>The bagworm genome reveals a unique fibroin gene that provides high tensile strength.</title>
        <authorList>
            <person name="Kono N."/>
            <person name="Nakamura H."/>
            <person name="Ohtoshi R."/>
            <person name="Tomita M."/>
            <person name="Numata K."/>
            <person name="Arakawa K."/>
        </authorList>
    </citation>
    <scope>NUCLEOTIDE SEQUENCE [LARGE SCALE GENOMIC DNA]</scope>
</reference>
<protein>
    <submittedName>
        <fullName evidence="2">Uncharacterized protein</fullName>
    </submittedName>
</protein>
<comment type="caution">
    <text evidence="2">The sequence shown here is derived from an EMBL/GenBank/DDBJ whole genome shotgun (WGS) entry which is preliminary data.</text>
</comment>
<feature type="region of interest" description="Disordered" evidence="1">
    <location>
        <begin position="25"/>
        <end position="46"/>
    </location>
</feature>